<evidence type="ECO:0000313" key="2">
    <source>
        <dbReference type="EMBL" id="RYN71725.1"/>
    </source>
</evidence>
<proteinExistence type="predicted"/>
<sequence length="389" mass="43002">MIVFHFLQLAALAAAVAINDPPPNFGPFCGTPSPVYNNGTKATSWVEYFEELENTSGQNGQGATDAWNANPGPIPWPRNSENKVVIPYCFTQEWDRKNIRHITESGMDKWIEYLGGTAGKDSGHAISFKERLDSEGKPMYCAPVKKYRDGWNAGIPYDTVAIEFMDGGGWGGSVGLTQNGKPWQNLVRLSDGFTLGGVLHELGHVLVMSCSAKTADSNTDSCQARRMNTATEIATLMSKSSTSNLPTGRTQVAPTCKESFPHMLTSPTQCWARARQKEGDRITEDGLCLSMYRALKYQCTCASFIKNMVEPGWPIKADSGYDLESIMHYPSMSGYAKPDCNSDGEDCPVQQYIDRNDHGKGTTLLNRATKPSQMDIMWVKRTYPWDVQS</sequence>
<evidence type="ECO:0000256" key="1">
    <source>
        <dbReference type="SAM" id="SignalP"/>
    </source>
</evidence>
<organism evidence="2 3">
    <name type="scientific">Alternaria alternata</name>
    <name type="common">Alternaria rot fungus</name>
    <name type="synonym">Torula alternata</name>
    <dbReference type="NCBI Taxonomy" id="5599"/>
    <lineage>
        <taxon>Eukaryota</taxon>
        <taxon>Fungi</taxon>
        <taxon>Dikarya</taxon>
        <taxon>Ascomycota</taxon>
        <taxon>Pezizomycotina</taxon>
        <taxon>Dothideomycetes</taxon>
        <taxon>Pleosporomycetidae</taxon>
        <taxon>Pleosporales</taxon>
        <taxon>Pleosporineae</taxon>
        <taxon>Pleosporaceae</taxon>
        <taxon>Alternaria</taxon>
        <taxon>Alternaria sect. Alternaria</taxon>
        <taxon>Alternaria alternata complex</taxon>
    </lineage>
</organism>
<dbReference type="VEuPathDB" id="FungiDB:CC77DRAFT_1061183"/>
<keyword evidence="1" id="KW-0732">Signal</keyword>
<reference evidence="3" key="1">
    <citation type="journal article" date="2019" name="bioRxiv">
        <title>Genomics, evolutionary history and diagnostics of the Alternaria alternata species group including apple and Asian pear pathotypes.</title>
        <authorList>
            <person name="Armitage A.D."/>
            <person name="Cockerton H.M."/>
            <person name="Sreenivasaprasad S."/>
            <person name="Woodhall J.W."/>
            <person name="Lane C.R."/>
            <person name="Harrison R.J."/>
            <person name="Clarkson J.P."/>
        </authorList>
    </citation>
    <scope>NUCLEOTIDE SEQUENCE [LARGE SCALE GENOMIC DNA]</scope>
    <source>
        <strain evidence="3">FERA 1177</strain>
    </source>
</reference>
<comment type="caution">
    <text evidence="2">The sequence shown here is derived from an EMBL/GenBank/DDBJ whole genome shotgun (WGS) entry which is preliminary data.</text>
</comment>
<accession>A0A4Q4N7R5</accession>
<feature type="chain" id="PRO_5020949088" description="Peptidase M12A domain-containing protein" evidence="1">
    <location>
        <begin position="16"/>
        <end position="389"/>
    </location>
</feature>
<feature type="signal peptide" evidence="1">
    <location>
        <begin position="1"/>
        <end position="15"/>
    </location>
</feature>
<evidence type="ECO:0000313" key="3">
    <source>
        <dbReference type="Proteomes" id="UP000291422"/>
    </source>
</evidence>
<dbReference type="GO" id="GO:0008237">
    <property type="term" value="F:metallopeptidase activity"/>
    <property type="evidence" value="ECO:0007669"/>
    <property type="project" value="InterPro"/>
</dbReference>
<dbReference type="InterPro" id="IPR024079">
    <property type="entry name" value="MetalloPept_cat_dom_sf"/>
</dbReference>
<gene>
    <name evidence="2" type="ORF">AA0117_g9232</name>
</gene>
<dbReference type="SUPFAM" id="SSF55486">
    <property type="entry name" value="Metalloproteases ('zincins'), catalytic domain"/>
    <property type="match status" value="1"/>
</dbReference>
<protein>
    <recommendedName>
        <fullName evidence="4">Peptidase M12A domain-containing protein</fullName>
    </recommendedName>
</protein>
<dbReference type="Proteomes" id="UP000291422">
    <property type="component" value="Unassembled WGS sequence"/>
</dbReference>
<dbReference type="Gene3D" id="3.40.390.10">
    <property type="entry name" value="Collagenase (Catalytic Domain)"/>
    <property type="match status" value="1"/>
</dbReference>
<dbReference type="AlphaFoldDB" id="A0A4Q4N7R5"/>
<evidence type="ECO:0008006" key="4">
    <source>
        <dbReference type="Google" id="ProtNLM"/>
    </source>
</evidence>
<dbReference type="EMBL" id="PDXD01000030">
    <property type="protein sequence ID" value="RYN71725.1"/>
    <property type="molecule type" value="Genomic_DNA"/>
</dbReference>
<name>A0A4Q4N7R5_ALTAL</name>